<dbReference type="SMART" id="SM00283">
    <property type="entry name" value="MA"/>
    <property type="match status" value="1"/>
</dbReference>
<organism evidence="5 6">
    <name type="scientific">Exiguobacterium aestuarii</name>
    <dbReference type="NCBI Taxonomy" id="273527"/>
    <lineage>
        <taxon>Bacteria</taxon>
        <taxon>Bacillati</taxon>
        <taxon>Bacillota</taxon>
        <taxon>Bacilli</taxon>
        <taxon>Bacillales</taxon>
        <taxon>Bacillales Family XII. Incertae Sedis</taxon>
        <taxon>Exiguobacterium</taxon>
    </lineage>
</organism>
<dbReference type="Proteomes" id="UP001596439">
    <property type="component" value="Unassembled WGS sequence"/>
</dbReference>
<gene>
    <name evidence="5" type="ORF">ACFQO8_05025</name>
</gene>
<evidence type="ECO:0000256" key="1">
    <source>
        <dbReference type="ARBA" id="ARBA00023224"/>
    </source>
</evidence>
<reference evidence="6" key="1">
    <citation type="journal article" date="2019" name="Int. J. Syst. Evol. Microbiol.">
        <title>The Global Catalogue of Microorganisms (GCM) 10K type strain sequencing project: providing services to taxonomists for standard genome sequencing and annotation.</title>
        <authorList>
            <consortium name="The Broad Institute Genomics Platform"/>
            <consortium name="The Broad Institute Genome Sequencing Center for Infectious Disease"/>
            <person name="Wu L."/>
            <person name="Ma J."/>
        </authorList>
    </citation>
    <scope>NUCLEOTIDE SEQUENCE [LARGE SCALE GENOMIC DNA]</scope>
    <source>
        <strain evidence="6">CCUG 55590</strain>
    </source>
</reference>
<evidence type="ECO:0000256" key="2">
    <source>
        <dbReference type="PROSITE-ProRule" id="PRU00284"/>
    </source>
</evidence>
<dbReference type="SUPFAM" id="SSF58104">
    <property type="entry name" value="Methyl-accepting chemotaxis protein (MCP) signaling domain"/>
    <property type="match status" value="1"/>
</dbReference>
<keyword evidence="3" id="KW-0472">Membrane</keyword>
<dbReference type="PANTHER" id="PTHR32089">
    <property type="entry name" value="METHYL-ACCEPTING CHEMOTAXIS PROTEIN MCPB"/>
    <property type="match status" value="1"/>
</dbReference>
<keyword evidence="6" id="KW-1185">Reference proteome</keyword>
<evidence type="ECO:0000256" key="3">
    <source>
        <dbReference type="SAM" id="Phobius"/>
    </source>
</evidence>
<dbReference type="Gene3D" id="1.10.287.950">
    <property type="entry name" value="Methyl-accepting chemotaxis protein"/>
    <property type="match status" value="1"/>
</dbReference>
<dbReference type="InterPro" id="IPR004089">
    <property type="entry name" value="MCPsignal_dom"/>
</dbReference>
<feature type="domain" description="Methyl-accepting transducer" evidence="4">
    <location>
        <begin position="289"/>
        <end position="515"/>
    </location>
</feature>
<keyword evidence="1 2" id="KW-0807">Transducer</keyword>
<dbReference type="PROSITE" id="PS50111">
    <property type="entry name" value="CHEMOTAXIS_TRANSDUC_2"/>
    <property type="match status" value="1"/>
</dbReference>
<sequence length="566" mass="64267">MKWVFKRNLSEKAKLHNRSNRQFKMAHRLQWTLMPIILLVFTITFSWFAIKSEQLLSAEIEQRLMREVTVMRESVKTSYNAYVANEKQLNRSLKSTYMQQASILSGDEFEAAQFLVRGDSVDQLSGSKGMKTEQIMEKISQTTNTEVEETEEWLMASVTIPELKADYVLVVTKESALGPMAELRQYIIFILLIAMIGMAILFTRFIHREVKPLSILAHSLRHAVETRRFDDVALGAKSKEIHILETEFNTFIHLWNQSMDMMGKTASAFHQSLPVFKKELMNSHHQVEQFREVAATVEHTSHSYQSVTSDSTFKMREVTQQIETLEHQISSVDDRGNRLKSILHEELETFSSVKEASDYVEQQVESIQQKLVESESNSSKADEALKSILSVSAATKMLSLNASIEAARAGEHGKGFAVVASEVGNLAKMTSEATLLAVHAIEALNEERKDLLLEVNDFIKEVQVLKDAVFRVEGGIEVIDREIKVQLDEFQSITDQTSHTGRQLLQLIESNERLREISSLLERKLFELNDGVDRWSHVQSALQSAGTDLGDQSDALNRTLEELSPK</sequence>
<dbReference type="RefSeq" id="WP_214787450.1">
    <property type="nucleotide sequence ID" value="NZ_JANIEL010000022.1"/>
</dbReference>
<evidence type="ECO:0000259" key="4">
    <source>
        <dbReference type="PROSITE" id="PS50111"/>
    </source>
</evidence>
<protein>
    <submittedName>
        <fullName evidence="5">Methyl-accepting chemotaxis protein</fullName>
    </submittedName>
</protein>
<proteinExistence type="predicted"/>
<keyword evidence="3" id="KW-0812">Transmembrane</keyword>
<dbReference type="PANTHER" id="PTHR32089:SF112">
    <property type="entry name" value="LYSOZYME-LIKE PROTEIN-RELATED"/>
    <property type="match status" value="1"/>
</dbReference>
<accession>A0ABW2PJE4</accession>
<comment type="caution">
    <text evidence="5">The sequence shown here is derived from an EMBL/GenBank/DDBJ whole genome shotgun (WGS) entry which is preliminary data.</text>
</comment>
<dbReference type="EMBL" id="JBHTCE010000001">
    <property type="protein sequence ID" value="MFC7389499.1"/>
    <property type="molecule type" value="Genomic_DNA"/>
</dbReference>
<keyword evidence="3" id="KW-1133">Transmembrane helix</keyword>
<dbReference type="Pfam" id="PF00015">
    <property type="entry name" value="MCPsignal"/>
    <property type="match status" value="1"/>
</dbReference>
<name>A0ABW2PJE4_9BACL</name>
<feature type="transmembrane region" description="Helical" evidence="3">
    <location>
        <begin position="186"/>
        <end position="206"/>
    </location>
</feature>
<evidence type="ECO:0000313" key="6">
    <source>
        <dbReference type="Proteomes" id="UP001596439"/>
    </source>
</evidence>
<evidence type="ECO:0000313" key="5">
    <source>
        <dbReference type="EMBL" id="MFC7389499.1"/>
    </source>
</evidence>
<feature type="transmembrane region" description="Helical" evidence="3">
    <location>
        <begin position="31"/>
        <end position="50"/>
    </location>
</feature>